<dbReference type="Gene3D" id="3.90.76.10">
    <property type="entry name" value="Dipeptide-binding Protein, Domain 1"/>
    <property type="match status" value="1"/>
</dbReference>
<evidence type="ECO:0000259" key="2">
    <source>
        <dbReference type="Pfam" id="PF00496"/>
    </source>
</evidence>
<dbReference type="EMBL" id="CP162511">
    <property type="protein sequence ID" value="XDI05345.1"/>
    <property type="molecule type" value="Genomic_DNA"/>
</dbReference>
<dbReference type="InterPro" id="IPR039424">
    <property type="entry name" value="SBP_5"/>
</dbReference>
<name>A0AB39BGW4_9MICO</name>
<dbReference type="CDD" id="cd08509">
    <property type="entry name" value="PBP2_TmCBP_oligosaccharides_like"/>
    <property type="match status" value="1"/>
</dbReference>
<dbReference type="Gene3D" id="3.10.105.10">
    <property type="entry name" value="Dipeptide-binding Protein, Domain 3"/>
    <property type="match status" value="1"/>
</dbReference>
<feature type="domain" description="Solute-binding protein family 5" evidence="2">
    <location>
        <begin position="105"/>
        <end position="468"/>
    </location>
</feature>
<keyword evidence="1" id="KW-0732">Signal</keyword>
<dbReference type="PROSITE" id="PS51257">
    <property type="entry name" value="PROKAR_LIPOPROTEIN"/>
    <property type="match status" value="1"/>
</dbReference>
<accession>A0AB39BGW4</accession>
<dbReference type="InterPro" id="IPR030678">
    <property type="entry name" value="Peptide/Ni-bd"/>
</dbReference>
<feature type="chain" id="PRO_5044221090" evidence="1">
    <location>
        <begin position="18"/>
        <end position="573"/>
    </location>
</feature>
<dbReference type="SUPFAM" id="SSF53850">
    <property type="entry name" value="Periplasmic binding protein-like II"/>
    <property type="match status" value="1"/>
</dbReference>
<dbReference type="PIRSF" id="PIRSF002741">
    <property type="entry name" value="MppA"/>
    <property type="match status" value="1"/>
</dbReference>
<dbReference type="GO" id="GO:1904680">
    <property type="term" value="F:peptide transmembrane transporter activity"/>
    <property type="evidence" value="ECO:0007669"/>
    <property type="project" value="TreeGrafter"/>
</dbReference>
<organism evidence="3">
    <name type="scientific">Herbiconiux sp. A18JL235</name>
    <dbReference type="NCBI Taxonomy" id="3152363"/>
    <lineage>
        <taxon>Bacteria</taxon>
        <taxon>Bacillati</taxon>
        <taxon>Actinomycetota</taxon>
        <taxon>Actinomycetes</taxon>
        <taxon>Micrococcales</taxon>
        <taxon>Microbacteriaceae</taxon>
        <taxon>Herbiconiux</taxon>
    </lineage>
</organism>
<dbReference type="Gene3D" id="3.40.190.10">
    <property type="entry name" value="Periplasmic binding protein-like II"/>
    <property type="match status" value="1"/>
</dbReference>
<dbReference type="PANTHER" id="PTHR30290:SF82">
    <property type="entry name" value="ABC-TYPE DIPEPTIDE_OLIGOPEPTIDE TRANSPORT SYSTEM, PERIPLASMIC COMPONENT"/>
    <property type="match status" value="1"/>
</dbReference>
<reference evidence="3" key="1">
    <citation type="submission" date="2024-05" db="EMBL/GenBank/DDBJ databases">
        <title>Herbiconiux sp. A18JL235.</title>
        <authorList>
            <person name="Zhang G."/>
        </authorList>
    </citation>
    <scope>NUCLEOTIDE SEQUENCE</scope>
    <source>
        <strain evidence="3">A18JL235</strain>
    </source>
</reference>
<protein>
    <submittedName>
        <fullName evidence="3">ABC transporter substrate-binding protein</fullName>
    </submittedName>
</protein>
<feature type="signal peptide" evidence="1">
    <location>
        <begin position="1"/>
        <end position="17"/>
    </location>
</feature>
<evidence type="ECO:0000256" key="1">
    <source>
        <dbReference type="SAM" id="SignalP"/>
    </source>
</evidence>
<evidence type="ECO:0000313" key="3">
    <source>
        <dbReference type="EMBL" id="XDI05345.1"/>
    </source>
</evidence>
<dbReference type="InterPro" id="IPR000914">
    <property type="entry name" value="SBP_5_dom"/>
</dbReference>
<dbReference type="GO" id="GO:0042597">
    <property type="term" value="C:periplasmic space"/>
    <property type="evidence" value="ECO:0007669"/>
    <property type="project" value="UniProtKB-ARBA"/>
</dbReference>
<dbReference type="Pfam" id="PF00496">
    <property type="entry name" value="SBP_bac_5"/>
    <property type="match status" value="1"/>
</dbReference>
<dbReference type="RefSeq" id="WP_368497731.1">
    <property type="nucleotide sequence ID" value="NZ_CP162511.1"/>
</dbReference>
<gene>
    <name evidence="3" type="ORF">ABFY20_18810</name>
</gene>
<proteinExistence type="predicted"/>
<dbReference type="GO" id="GO:0043190">
    <property type="term" value="C:ATP-binding cassette (ABC) transporter complex"/>
    <property type="evidence" value="ECO:0007669"/>
    <property type="project" value="InterPro"/>
</dbReference>
<sequence length="573" mass="61874">MRHLFGARSALPIAALAALGILLSGCTPGSSNPTGETTVSAASSKCVDNSLDAGSTDPSGVLTIGREGNTSFSRNFNPFSPNALYPTAFAMYEPLFVQNRGSGELDPRLATEWATSDDGLTVTFTLRDGVTWSDGQPFTADDVVFSMELAKANLGSFDYATAITATSPTSVQITLEEPNSQAVYLLGAQLIVPQHIWKDVPNPLEFTNENPVATGPFTEIAQFDTQVYEVDRNPDYWDEGKPYIQGVRVPAFPSNDSVQLALANGEIDWADVFVPDIANTYVSRAPETNCYWFPPIWGTAQLYLNTTKAPFDDPNVRKAISMAINREQIIDVAMNGYASLPDSTGIGPRYASWKADDSTDFGDWTQLDLEAAKKMLDEAGLKAGSDGMRTLPDGSAFAPTIIVGSASTDWVASSQVITENLKAVGIDASVQAQDWSAVIDEAQRGDFDMAHMWSSEGATPYNFYRGAMSTETVEPVGEVANENFARFGSDEADALLEEFASTSDKAAQKEVVAQLEQLFAVDAPSVPLFYGPEFGEFNTSRFVGFPDEDNPYADPNLRSPTAAIVLTTIQPRK</sequence>
<dbReference type="AlphaFoldDB" id="A0AB39BGW4"/>
<dbReference type="GO" id="GO:0015833">
    <property type="term" value="P:peptide transport"/>
    <property type="evidence" value="ECO:0007669"/>
    <property type="project" value="TreeGrafter"/>
</dbReference>
<dbReference type="PANTHER" id="PTHR30290">
    <property type="entry name" value="PERIPLASMIC BINDING COMPONENT OF ABC TRANSPORTER"/>
    <property type="match status" value="1"/>
</dbReference>